<accession>A0ABZ0PNE6</accession>
<dbReference type="SUPFAM" id="SSF53850">
    <property type="entry name" value="Periplasmic binding protein-like II"/>
    <property type="match status" value="1"/>
</dbReference>
<name>A0ABZ0PNE6_9PROT</name>
<dbReference type="RefSeq" id="WP_318650604.1">
    <property type="nucleotide sequence ID" value="NZ_CP137852.1"/>
</dbReference>
<evidence type="ECO:0000256" key="2">
    <source>
        <dbReference type="SAM" id="SignalP"/>
    </source>
</evidence>
<organism evidence="3 4">
    <name type="scientific">Sediminicoccus rosea</name>
    <dbReference type="NCBI Taxonomy" id="1225128"/>
    <lineage>
        <taxon>Bacteria</taxon>
        <taxon>Pseudomonadati</taxon>
        <taxon>Pseudomonadota</taxon>
        <taxon>Alphaproteobacteria</taxon>
        <taxon>Acetobacterales</taxon>
        <taxon>Roseomonadaceae</taxon>
        <taxon>Sediminicoccus</taxon>
    </lineage>
</organism>
<comment type="similarity">
    <text evidence="1">Belongs to the UPF0065 (bug) family.</text>
</comment>
<dbReference type="Gene3D" id="3.40.190.10">
    <property type="entry name" value="Periplasmic binding protein-like II"/>
    <property type="match status" value="1"/>
</dbReference>
<dbReference type="CDD" id="cd13578">
    <property type="entry name" value="PBP2_Bug27"/>
    <property type="match status" value="1"/>
</dbReference>
<evidence type="ECO:0000256" key="1">
    <source>
        <dbReference type="ARBA" id="ARBA00006987"/>
    </source>
</evidence>
<evidence type="ECO:0000313" key="4">
    <source>
        <dbReference type="Proteomes" id="UP001305521"/>
    </source>
</evidence>
<gene>
    <name evidence="3" type="ORF">R9Z33_07085</name>
</gene>
<dbReference type="Proteomes" id="UP001305521">
    <property type="component" value="Chromosome"/>
</dbReference>
<keyword evidence="4" id="KW-1185">Reference proteome</keyword>
<sequence>MNSYGQIRRALLAAPMLALAGQAQAQAWPARPIRILVGFPPGQATDTIARLLAEKLGENPGWSMVIENRPGQGGSLAAAAAAQAAPDGYTLLLSATAPLATNPNLYSNIGYDPARDFAPITLVANLPFVLLVNANSPARTPAELVAMARARPGQVTFGTPGNGTTAHLITMMFSRAAGGLDMTHVPYRGGPQVLTDLLAGRIDFMFETEVFSLPHIQSGRVRALALTTANRSDRQPDLPTLAQSGMPGFDAAAWLGLVAPAGTPAPIILRINQEIHRILAEPAMRERLGGLGAQVLTSTPEQFAAFIRSEGVKWGNAIRENNVRLD</sequence>
<reference evidence="3 4" key="1">
    <citation type="submission" date="2023-11" db="EMBL/GenBank/DDBJ databases">
        <title>Arctic aerobic anoxygenic photoheterotroph Sediminicoccus rosea KRV36 adapts its photosynthesis to long days of polar summer.</title>
        <authorList>
            <person name="Tomasch J."/>
            <person name="Kopejtka K."/>
            <person name="Bily T."/>
            <person name="Gardiner A.T."/>
            <person name="Gardian Z."/>
            <person name="Shivaramu S."/>
            <person name="Koblizek M."/>
            <person name="Engelhardt F."/>
            <person name="Kaftan D."/>
        </authorList>
    </citation>
    <scope>NUCLEOTIDE SEQUENCE [LARGE SCALE GENOMIC DNA]</scope>
    <source>
        <strain evidence="3 4">R-30</strain>
    </source>
</reference>
<keyword evidence="2" id="KW-0732">Signal</keyword>
<dbReference type="EMBL" id="CP137852">
    <property type="protein sequence ID" value="WPB86635.1"/>
    <property type="molecule type" value="Genomic_DNA"/>
</dbReference>
<dbReference type="PANTHER" id="PTHR42928:SF5">
    <property type="entry name" value="BLR1237 PROTEIN"/>
    <property type="match status" value="1"/>
</dbReference>
<feature type="signal peptide" evidence="2">
    <location>
        <begin position="1"/>
        <end position="25"/>
    </location>
</feature>
<dbReference type="InterPro" id="IPR005064">
    <property type="entry name" value="BUG"/>
</dbReference>
<dbReference type="InterPro" id="IPR042100">
    <property type="entry name" value="Bug_dom1"/>
</dbReference>
<evidence type="ECO:0000313" key="3">
    <source>
        <dbReference type="EMBL" id="WPB86635.1"/>
    </source>
</evidence>
<dbReference type="PANTHER" id="PTHR42928">
    <property type="entry name" value="TRICARBOXYLATE-BINDING PROTEIN"/>
    <property type="match status" value="1"/>
</dbReference>
<feature type="chain" id="PRO_5046290869" evidence="2">
    <location>
        <begin position="26"/>
        <end position="326"/>
    </location>
</feature>
<proteinExistence type="inferred from homology"/>
<protein>
    <submittedName>
        <fullName evidence="3">Tripartite tricarboxylate transporter substrate binding protein</fullName>
    </submittedName>
</protein>
<dbReference type="Pfam" id="PF03401">
    <property type="entry name" value="TctC"/>
    <property type="match status" value="1"/>
</dbReference>
<dbReference type="Gene3D" id="3.40.190.150">
    <property type="entry name" value="Bordetella uptake gene, domain 1"/>
    <property type="match status" value="1"/>
</dbReference>
<dbReference type="PIRSF" id="PIRSF017082">
    <property type="entry name" value="YflP"/>
    <property type="match status" value="1"/>
</dbReference>